<dbReference type="InterPro" id="IPR009593">
    <property type="entry name" value="DUF1203"/>
</dbReference>
<dbReference type="Pfam" id="PF06718">
    <property type="entry name" value="DUF1203"/>
    <property type="match status" value="1"/>
</dbReference>
<evidence type="ECO:0000313" key="1">
    <source>
        <dbReference type="EMBL" id="MFL4469526.1"/>
    </source>
</evidence>
<reference evidence="1 2" key="1">
    <citation type="submission" date="2024-08" db="EMBL/GenBank/DDBJ databases">
        <title>Tateyamaria sp. nov., isolated from marine algae.</title>
        <authorList>
            <person name="Choi B.J."/>
            <person name="Kim J.M."/>
            <person name="Lee J.K."/>
            <person name="Choi D.G."/>
            <person name="Bayburt H."/>
            <person name="Baek J.H."/>
            <person name="Han D.M."/>
            <person name="Jeon C.O."/>
        </authorList>
    </citation>
    <scope>NUCLEOTIDE SEQUENCE [LARGE SCALE GENOMIC DNA]</scope>
    <source>
        <strain evidence="1 2">KMU-156</strain>
    </source>
</reference>
<proteinExistence type="predicted"/>
<dbReference type="PIRSF" id="PIRSF034110">
    <property type="entry name" value="DUF1203"/>
    <property type="match status" value="1"/>
</dbReference>
<keyword evidence="2" id="KW-1185">Reference proteome</keyword>
<comment type="caution">
    <text evidence="1">The sequence shown here is derived from an EMBL/GenBank/DDBJ whole genome shotgun (WGS) entry which is preliminary data.</text>
</comment>
<dbReference type="EMBL" id="JBHDIY010000002">
    <property type="protein sequence ID" value="MFL4469526.1"/>
    <property type="molecule type" value="Genomic_DNA"/>
</dbReference>
<evidence type="ECO:0000313" key="2">
    <source>
        <dbReference type="Proteomes" id="UP001627408"/>
    </source>
</evidence>
<sequence length="155" mass="16955">MPVFTALPTDVVTAYRKGGLDAFGNMPERKISDGAANPCRHCLRDIPKGAEMLVLAHKPFVGTHPYAEVGPIFLCAEDCARGGGHILPEVLRTSPDYLIKGYSQDDRIVYGTGVVSPTPELQDRLDAIFANPDVAYIHVRSARNNCYQARVDRDA</sequence>
<organism evidence="1 2">
    <name type="scientific">Tateyamaria armeniaca</name>
    <dbReference type="NCBI Taxonomy" id="2518930"/>
    <lineage>
        <taxon>Bacteria</taxon>
        <taxon>Pseudomonadati</taxon>
        <taxon>Pseudomonadota</taxon>
        <taxon>Alphaproteobacteria</taxon>
        <taxon>Rhodobacterales</taxon>
        <taxon>Roseobacteraceae</taxon>
        <taxon>Tateyamaria</taxon>
    </lineage>
</organism>
<dbReference type="Proteomes" id="UP001627408">
    <property type="component" value="Unassembled WGS sequence"/>
</dbReference>
<dbReference type="RefSeq" id="WP_407591376.1">
    <property type="nucleotide sequence ID" value="NZ_JBHDIY010000002.1"/>
</dbReference>
<name>A0ABW8UU92_9RHOB</name>
<gene>
    <name evidence="1" type="ORF">ACERZ8_06460</name>
</gene>
<accession>A0ABW8UU92</accession>
<protein>
    <submittedName>
        <fullName evidence="1">DUF1203 domain-containing protein</fullName>
    </submittedName>
</protein>